<dbReference type="PANTHER" id="PTHR24356:SF428">
    <property type="entry name" value="PROTEIN KINASE C DELTA TYPE-LIKE"/>
    <property type="match status" value="1"/>
</dbReference>
<evidence type="ECO:0000256" key="3">
    <source>
        <dbReference type="ARBA" id="ARBA00022679"/>
    </source>
</evidence>
<dbReference type="PANTHER" id="PTHR24356">
    <property type="entry name" value="SERINE/THREONINE-PROTEIN KINASE"/>
    <property type="match status" value="1"/>
</dbReference>
<keyword evidence="3" id="KW-0808">Transferase</keyword>
<feature type="binding site" evidence="9">
    <location>
        <position position="173"/>
    </location>
    <ligand>
        <name>ATP</name>
        <dbReference type="ChEBI" id="CHEBI:30616"/>
    </ligand>
</feature>
<feature type="region of interest" description="Disordered" evidence="10">
    <location>
        <begin position="1"/>
        <end position="126"/>
    </location>
</feature>
<organism evidence="12 13">
    <name type="scientific">Ranitomeya imitator</name>
    <name type="common">mimic poison frog</name>
    <dbReference type="NCBI Taxonomy" id="111125"/>
    <lineage>
        <taxon>Eukaryota</taxon>
        <taxon>Metazoa</taxon>
        <taxon>Chordata</taxon>
        <taxon>Craniata</taxon>
        <taxon>Vertebrata</taxon>
        <taxon>Euteleostomi</taxon>
        <taxon>Amphibia</taxon>
        <taxon>Batrachia</taxon>
        <taxon>Anura</taxon>
        <taxon>Neobatrachia</taxon>
        <taxon>Hyloidea</taxon>
        <taxon>Dendrobatidae</taxon>
        <taxon>Dendrobatinae</taxon>
        <taxon>Ranitomeya</taxon>
    </lineage>
</organism>
<keyword evidence="5" id="KW-0418">Kinase</keyword>
<keyword evidence="13" id="KW-1185">Reference proteome</keyword>
<evidence type="ECO:0000256" key="6">
    <source>
        <dbReference type="ARBA" id="ARBA00022840"/>
    </source>
</evidence>
<dbReference type="InterPro" id="IPR000719">
    <property type="entry name" value="Prot_kinase_dom"/>
</dbReference>
<feature type="compositionally biased region" description="Basic and acidic residues" evidence="10">
    <location>
        <begin position="17"/>
        <end position="27"/>
    </location>
</feature>
<dbReference type="PROSITE" id="PS50011">
    <property type="entry name" value="PROTEIN_KINASE_DOM"/>
    <property type="match status" value="1"/>
</dbReference>
<protein>
    <recommendedName>
        <fullName evidence="1">non-specific serine/threonine protein kinase</fullName>
        <ecNumber evidence="1">2.7.11.1</ecNumber>
    </recommendedName>
</protein>
<dbReference type="PROSITE" id="PS00107">
    <property type="entry name" value="PROTEIN_KINASE_ATP"/>
    <property type="match status" value="1"/>
</dbReference>
<dbReference type="Proteomes" id="UP001176940">
    <property type="component" value="Unassembled WGS sequence"/>
</dbReference>
<evidence type="ECO:0000256" key="9">
    <source>
        <dbReference type="PROSITE-ProRule" id="PRU10141"/>
    </source>
</evidence>
<evidence type="ECO:0000313" key="12">
    <source>
        <dbReference type="EMBL" id="CAJ0931620.1"/>
    </source>
</evidence>
<comment type="catalytic activity">
    <reaction evidence="8">
        <text>L-seryl-[protein] + ATP = O-phospho-L-seryl-[protein] + ADP + H(+)</text>
        <dbReference type="Rhea" id="RHEA:17989"/>
        <dbReference type="Rhea" id="RHEA-COMP:9863"/>
        <dbReference type="Rhea" id="RHEA-COMP:11604"/>
        <dbReference type="ChEBI" id="CHEBI:15378"/>
        <dbReference type="ChEBI" id="CHEBI:29999"/>
        <dbReference type="ChEBI" id="CHEBI:30616"/>
        <dbReference type="ChEBI" id="CHEBI:83421"/>
        <dbReference type="ChEBI" id="CHEBI:456216"/>
        <dbReference type="EC" id="2.7.11.1"/>
    </reaction>
</comment>
<evidence type="ECO:0000256" key="8">
    <source>
        <dbReference type="ARBA" id="ARBA00048679"/>
    </source>
</evidence>
<comment type="catalytic activity">
    <reaction evidence="7">
        <text>L-threonyl-[protein] + ATP = O-phospho-L-threonyl-[protein] + ADP + H(+)</text>
        <dbReference type="Rhea" id="RHEA:46608"/>
        <dbReference type="Rhea" id="RHEA-COMP:11060"/>
        <dbReference type="Rhea" id="RHEA-COMP:11605"/>
        <dbReference type="ChEBI" id="CHEBI:15378"/>
        <dbReference type="ChEBI" id="CHEBI:30013"/>
        <dbReference type="ChEBI" id="CHEBI:30616"/>
        <dbReference type="ChEBI" id="CHEBI:61977"/>
        <dbReference type="ChEBI" id="CHEBI:456216"/>
        <dbReference type="EC" id="2.7.11.1"/>
    </reaction>
</comment>
<dbReference type="Gene3D" id="3.30.200.20">
    <property type="entry name" value="Phosphorylase Kinase, domain 1"/>
    <property type="match status" value="1"/>
</dbReference>
<evidence type="ECO:0000256" key="7">
    <source>
        <dbReference type="ARBA" id="ARBA00047899"/>
    </source>
</evidence>
<evidence type="ECO:0000259" key="11">
    <source>
        <dbReference type="PROSITE" id="PS50011"/>
    </source>
</evidence>
<dbReference type="InterPro" id="IPR011009">
    <property type="entry name" value="Kinase-like_dom_sf"/>
</dbReference>
<dbReference type="EC" id="2.7.11.1" evidence="1"/>
<evidence type="ECO:0000256" key="2">
    <source>
        <dbReference type="ARBA" id="ARBA00022527"/>
    </source>
</evidence>
<evidence type="ECO:0000256" key="10">
    <source>
        <dbReference type="SAM" id="MobiDB-lite"/>
    </source>
</evidence>
<dbReference type="EMBL" id="CAUEEQ010007877">
    <property type="protein sequence ID" value="CAJ0931620.1"/>
    <property type="molecule type" value="Genomic_DNA"/>
</dbReference>
<dbReference type="SUPFAM" id="SSF56112">
    <property type="entry name" value="Protein kinase-like (PK-like)"/>
    <property type="match status" value="1"/>
</dbReference>
<keyword evidence="6 9" id="KW-0067">ATP-binding</keyword>
<evidence type="ECO:0000256" key="5">
    <source>
        <dbReference type="ARBA" id="ARBA00022777"/>
    </source>
</evidence>
<reference evidence="12" key="1">
    <citation type="submission" date="2023-07" db="EMBL/GenBank/DDBJ databases">
        <authorList>
            <person name="Stuckert A."/>
        </authorList>
    </citation>
    <scope>NUCLEOTIDE SEQUENCE</scope>
</reference>
<dbReference type="InterPro" id="IPR050236">
    <property type="entry name" value="Ser_Thr_kinase_AGC"/>
</dbReference>
<sequence>MVEMSADPKQSDYMATKAEEEIVVKREGAKRRRPTYDTSDDERQSSVKRTKQPVQKNEEVEEKEAVESQKMGAKKRGAMKRGAIFISSGDKKENKRRRITSGQKAMDLKQKTEEAEGGSGVRPTGSKSIVCETDTIKRRLLFHHVLGQGSFGTVLLAEDSSSRKHFAVKIIRKRALLAEGDERVMVERRVLQLASGSPFLVHADFAFQTKVLY</sequence>
<comment type="caution">
    <text evidence="12">The sequence shown here is derived from an EMBL/GenBank/DDBJ whole genome shotgun (WGS) entry which is preliminary data.</text>
</comment>
<evidence type="ECO:0000313" key="13">
    <source>
        <dbReference type="Proteomes" id="UP001176940"/>
    </source>
</evidence>
<proteinExistence type="predicted"/>
<accession>A0ABN9L2K5</accession>
<name>A0ABN9L2K5_9NEOB</name>
<evidence type="ECO:0000256" key="4">
    <source>
        <dbReference type="ARBA" id="ARBA00022741"/>
    </source>
</evidence>
<evidence type="ECO:0000256" key="1">
    <source>
        <dbReference type="ARBA" id="ARBA00012513"/>
    </source>
</evidence>
<feature type="domain" description="Protein kinase" evidence="11">
    <location>
        <begin position="140"/>
        <end position="213"/>
    </location>
</feature>
<dbReference type="InterPro" id="IPR017441">
    <property type="entry name" value="Protein_kinase_ATP_BS"/>
</dbReference>
<keyword evidence="4 9" id="KW-0547">Nucleotide-binding</keyword>
<keyword evidence="2" id="KW-0723">Serine/threonine-protein kinase</keyword>
<gene>
    <name evidence="12" type="ORF">RIMI_LOCUS4788157</name>
</gene>